<sequence>MVMRRKLSGCWYQGRRDTTAGCRTVALDPPSAPREPPTPPGVSTTDRPARPLRGLRPPRTPGKRHGPPGRRRTGPAGHEGPAPRPRPPSTLRHRPAGYTTDHRRRDDGVDRGRRRPSPRGGQGPAIPRHCCLFQPDRRGPAGLPRECQARLSTPVRRPTLARRSEPDHAAAGPRHPHRLAPDGPETKCSRSPTPHGRQPFRQFHPPARSARGLVSSTRGPGGQQLDSSCPGHSRGFPTAHTARRRPVRAYAGPARAVRARRKPSDRSVKSRPTRWGRT</sequence>
<gene>
    <name evidence="2" type="ORF">Ga0074812_11991</name>
</gene>
<name>A0A0S4QTA6_9ACTN</name>
<feature type="compositionally biased region" description="Basic residues" evidence="1">
    <location>
        <begin position="269"/>
        <end position="278"/>
    </location>
</feature>
<evidence type="ECO:0000313" key="3">
    <source>
        <dbReference type="Proteomes" id="UP000198802"/>
    </source>
</evidence>
<protein>
    <submittedName>
        <fullName evidence="2">Uncharacterized protein</fullName>
    </submittedName>
</protein>
<dbReference type="Proteomes" id="UP000198802">
    <property type="component" value="Unassembled WGS sequence"/>
</dbReference>
<evidence type="ECO:0000256" key="1">
    <source>
        <dbReference type="SAM" id="MobiDB-lite"/>
    </source>
</evidence>
<dbReference type="AlphaFoldDB" id="A0A0S4QTA6"/>
<feature type="compositionally biased region" description="Basic residues" evidence="1">
    <location>
        <begin position="61"/>
        <end position="73"/>
    </location>
</feature>
<dbReference type="EMBL" id="FAOZ01000019">
    <property type="protein sequence ID" value="CUU58457.1"/>
    <property type="molecule type" value="Genomic_DNA"/>
</dbReference>
<reference evidence="3" key="1">
    <citation type="submission" date="2015-11" db="EMBL/GenBank/DDBJ databases">
        <authorList>
            <person name="Varghese N."/>
        </authorList>
    </citation>
    <scope>NUCLEOTIDE SEQUENCE [LARGE SCALE GENOMIC DNA]</scope>
    <source>
        <strain evidence="3">DSM 45899</strain>
    </source>
</reference>
<proteinExistence type="predicted"/>
<evidence type="ECO:0000313" key="2">
    <source>
        <dbReference type="EMBL" id="CUU58457.1"/>
    </source>
</evidence>
<feature type="region of interest" description="Disordered" evidence="1">
    <location>
        <begin position="1"/>
        <end position="278"/>
    </location>
</feature>
<feature type="compositionally biased region" description="Basic and acidic residues" evidence="1">
    <location>
        <begin position="100"/>
        <end position="111"/>
    </location>
</feature>
<feature type="compositionally biased region" description="Pro residues" evidence="1">
    <location>
        <begin position="30"/>
        <end position="40"/>
    </location>
</feature>
<organism evidence="2 3">
    <name type="scientific">Parafrankia irregularis</name>
    <dbReference type="NCBI Taxonomy" id="795642"/>
    <lineage>
        <taxon>Bacteria</taxon>
        <taxon>Bacillati</taxon>
        <taxon>Actinomycetota</taxon>
        <taxon>Actinomycetes</taxon>
        <taxon>Frankiales</taxon>
        <taxon>Frankiaceae</taxon>
        <taxon>Parafrankia</taxon>
    </lineage>
</organism>
<keyword evidence="3" id="KW-1185">Reference proteome</keyword>
<accession>A0A0S4QTA6</accession>